<evidence type="ECO:0000313" key="1">
    <source>
        <dbReference type="EMBL" id="KZO92251.1"/>
    </source>
</evidence>
<accession>A0A167I3D3</accession>
<keyword evidence="2" id="KW-1185">Reference proteome</keyword>
<reference evidence="1 2" key="1">
    <citation type="journal article" date="2016" name="Mol. Biol. Evol.">
        <title>Comparative Genomics of Early-Diverging Mushroom-Forming Fungi Provides Insights into the Origins of Lignocellulose Decay Capabilities.</title>
        <authorList>
            <person name="Nagy L.G."/>
            <person name="Riley R."/>
            <person name="Tritt A."/>
            <person name="Adam C."/>
            <person name="Daum C."/>
            <person name="Floudas D."/>
            <person name="Sun H."/>
            <person name="Yadav J.S."/>
            <person name="Pangilinan J."/>
            <person name="Larsson K.H."/>
            <person name="Matsuura K."/>
            <person name="Barry K."/>
            <person name="Labutti K."/>
            <person name="Kuo R."/>
            <person name="Ohm R.A."/>
            <person name="Bhattacharya S.S."/>
            <person name="Shirouzu T."/>
            <person name="Yoshinaga Y."/>
            <person name="Martin F.M."/>
            <person name="Grigoriev I.V."/>
            <person name="Hibbett D.S."/>
        </authorList>
    </citation>
    <scope>NUCLEOTIDE SEQUENCE [LARGE SCALE GENOMIC DNA]</scope>
    <source>
        <strain evidence="1 2">TUFC12733</strain>
    </source>
</reference>
<dbReference type="AlphaFoldDB" id="A0A167I3D3"/>
<proteinExistence type="predicted"/>
<evidence type="ECO:0000313" key="2">
    <source>
        <dbReference type="Proteomes" id="UP000076738"/>
    </source>
</evidence>
<dbReference type="Proteomes" id="UP000076738">
    <property type="component" value="Unassembled WGS sequence"/>
</dbReference>
<gene>
    <name evidence="1" type="ORF">CALVIDRAFT_311066</name>
</gene>
<organism evidence="1 2">
    <name type="scientific">Calocera viscosa (strain TUFC12733)</name>
    <dbReference type="NCBI Taxonomy" id="1330018"/>
    <lineage>
        <taxon>Eukaryota</taxon>
        <taxon>Fungi</taxon>
        <taxon>Dikarya</taxon>
        <taxon>Basidiomycota</taxon>
        <taxon>Agaricomycotina</taxon>
        <taxon>Dacrymycetes</taxon>
        <taxon>Dacrymycetales</taxon>
        <taxon>Dacrymycetaceae</taxon>
        <taxon>Calocera</taxon>
    </lineage>
</organism>
<dbReference type="EMBL" id="KV417312">
    <property type="protein sequence ID" value="KZO92251.1"/>
    <property type="molecule type" value="Genomic_DNA"/>
</dbReference>
<name>A0A167I3D3_CALVF</name>
<protein>
    <submittedName>
        <fullName evidence="1">Uncharacterized protein</fullName>
    </submittedName>
</protein>
<sequence length="225" mass="24647">MLHVHSTRLAHQLRPDILPLSVLLPRGELRNQLLKRHFSSTAFRVPLRHGGCARRRWGGLVGERNRAGREGQLDRSTVRARALLCACGPGGVGVPPPEQGAHWHALPRCEGVGCECCPATHYRRWGAGINAIRLSVSVRDSDDCWAIGAGTVGDRVRDAASDLAALTRVHCPAMMLSLLAPPSALNDTMTLICYFWQRSFCNQMHYRGCSAQLRQGTQAAVLNEA</sequence>